<evidence type="ECO:0000256" key="5">
    <source>
        <dbReference type="SAM" id="MobiDB-lite"/>
    </source>
</evidence>
<dbReference type="InterPro" id="IPR001519">
    <property type="entry name" value="Ferritin"/>
</dbReference>
<comment type="caution">
    <text evidence="6">The sequence shown here is derived from an EMBL/GenBank/DDBJ whole genome shotgun (WGS) entry which is preliminary data.</text>
</comment>
<dbReference type="OrthoDB" id="186462at2759"/>
<comment type="subcellular location">
    <subcellularLocation>
        <location evidence="2">Autolysosome</location>
    </subcellularLocation>
</comment>
<dbReference type="InterPro" id="IPR012347">
    <property type="entry name" value="Ferritin-like"/>
</dbReference>
<organism evidence="6 7">
    <name type="scientific">Balaenoptera physalus</name>
    <name type="common">Fin whale</name>
    <name type="synonym">Balaena physalus</name>
    <dbReference type="NCBI Taxonomy" id="9770"/>
    <lineage>
        <taxon>Eukaryota</taxon>
        <taxon>Metazoa</taxon>
        <taxon>Chordata</taxon>
        <taxon>Craniata</taxon>
        <taxon>Vertebrata</taxon>
        <taxon>Euteleostomi</taxon>
        <taxon>Mammalia</taxon>
        <taxon>Eutheria</taxon>
        <taxon>Laurasiatheria</taxon>
        <taxon>Artiodactyla</taxon>
        <taxon>Whippomorpha</taxon>
        <taxon>Cetacea</taxon>
        <taxon>Mysticeti</taxon>
        <taxon>Balaenopteridae</taxon>
        <taxon>Balaenoptera</taxon>
    </lineage>
</organism>
<dbReference type="GO" id="GO:0008198">
    <property type="term" value="F:ferrous iron binding"/>
    <property type="evidence" value="ECO:0007669"/>
    <property type="project" value="TreeGrafter"/>
</dbReference>
<dbReference type="GO" id="GO:0044754">
    <property type="term" value="C:autolysosome"/>
    <property type="evidence" value="ECO:0007669"/>
    <property type="project" value="UniProtKB-SubCell"/>
</dbReference>
<comment type="function">
    <text evidence="3">Stores iron in a soluble, non-toxic, readily available form. Important for iron homeostasis. Iron is taken up in the ferrous form and deposited as ferric hydroxides after oxidation. Also plays a role in delivery of iron to cells. Mediates iron uptake in capsule cells of the developing kidney. Delivery to lysosomes by the cargo receptor NCOA4 for autophagic degradation and release or iron.</text>
</comment>
<name>A0A6A1Q8W4_BALPH</name>
<evidence type="ECO:0000256" key="3">
    <source>
        <dbReference type="ARBA" id="ARBA00045578"/>
    </source>
</evidence>
<feature type="compositionally biased region" description="Basic and acidic residues" evidence="5">
    <location>
        <begin position="1"/>
        <end position="16"/>
    </location>
</feature>
<keyword evidence="7" id="KW-1185">Reference proteome</keyword>
<dbReference type="GO" id="GO:0006826">
    <property type="term" value="P:iron ion transport"/>
    <property type="evidence" value="ECO:0007669"/>
    <property type="project" value="InterPro"/>
</dbReference>
<evidence type="ECO:0000313" key="6">
    <source>
        <dbReference type="EMBL" id="KAB0404518.1"/>
    </source>
</evidence>
<reference evidence="6 7" key="1">
    <citation type="journal article" date="2019" name="PLoS ONE">
        <title>Genomic analyses reveal an absence of contemporary introgressive admixture between fin whales and blue whales, despite known hybrids.</title>
        <authorList>
            <person name="Westbury M.V."/>
            <person name="Petersen B."/>
            <person name="Lorenzen E.D."/>
        </authorList>
    </citation>
    <scope>NUCLEOTIDE SEQUENCE [LARGE SCALE GENOMIC DNA]</scope>
    <source>
        <strain evidence="6">FinWhale-01</strain>
    </source>
</reference>
<dbReference type="Proteomes" id="UP000437017">
    <property type="component" value="Unassembled WGS sequence"/>
</dbReference>
<dbReference type="GO" id="GO:0008199">
    <property type="term" value="F:ferric iron binding"/>
    <property type="evidence" value="ECO:0007669"/>
    <property type="project" value="InterPro"/>
</dbReference>
<evidence type="ECO:0000256" key="2">
    <source>
        <dbReference type="ARBA" id="ARBA00044942"/>
    </source>
</evidence>
<dbReference type="SUPFAM" id="SSF47240">
    <property type="entry name" value="Ferritin-like"/>
    <property type="match status" value="1"/>
</dbReference>
<feature type="region of interest" description="Disordered" evidence="5">
    <location>
        <begin position="1"/>
        <end position="27"/>
    </location>
</feature>
<dbReference type="EMBL" id="SGJD01000577">
    <property type="protein sequence ID" value="KAB0404518.1"/>
    <property type="molecule type" value="Genomic_DNA"/>
</dbReference>
<gene>
    <name evidence="6" type="ORF">E2I00_013179</name>
</gene>
<accession>A0A6A1Q8W4</accession>
<evidence type="ECO:0000313" key="7">
    <source>
        <dbReference type="Proteomes" id="UP000437017"/>
    </source>
</evidence>
<dbReference type="GO" id="GO:0006879">
    <property type="term" value="P:intracellular iron ion homeostasis"/>
    <property type="evidence" value="ECO:0007669"/>
    <property type="project" value="InterPro"/>
</dbReference>
<evidence type="ECO:0000256" key="1">
    <source>
        <dbReference type="ARBA" id="ARBA00040044"/>
    </source>
</evidence>
<dbReference type="PANTHER" id="PTHR11431">
    <property type="entry name" value="FERRITIN"/>
    <property type="match status" value="1"/>
</dbReference>
<evidence type="ECO:0000256" key="4">
    <source>
        <dbReference type="ARBA" id="ARBA00047045"/>
    </source>
</evidence>
<dbReference type="PANTHER" id="PTHR11431:SF47">
    <property type="entry name" value="FERRITIN LIGHT CHAIN"/>
    <property type="match status" value="1"/>
</dbReference>
<proteinExistence type="predicted"/>
<sequence>MSGVKPEHCGSRHSPGEEPEPSPLGSACSEFYPRRPHLCDFLESHFLDEEVRLIRKKGDHLTNLRRLAGSQVGLDEYLFERITFLND</sequence>
<comment type="subunit">
    <text evidence="4">Oligomer of 24 subunits. There are two types of subunits: L (light) chain and H (heavy) chain. The major chain can be light or heavy, depending on the species and tissue type. The functional molecule forms a roughly spherical shell with a diameter of 12 nm and contains a central cavity into which the insoluble mineral iron core is deposited. Interacts with NCOA4.</text>
</comment>
<protein>
    <recommendedName>
        <fullName evidence="1">Ferritin light chain</fullName>
    </recommendedName>
</protein>
<dbReference type="AlphaFoldDB" id="A0A6A1Q8W4"/>
<dbReference type="Gene3D" id="1.20.1260.10">
    <property type="match status" value="1"/>
</dbReference>
<dbReference type="InterPro" id="IPR009078">
    <property type="entry name" value="Ferritin-like_SF"/>
</dbReference>